<keyword evidence="1" id="KW-0812">Transmembrane</keyword>
<sequence>MLYLIIAYWPYLLVALCVGVAVGWWYQDPYSVDDVTAWLERGPDEH</sequence>
<gene>
    <name evidence="2" type="ORF">SAMN02982931_03188</name>
</gene>
<reference evidence="2 3" key="1">
    <citation type="submission" date="2016-10" db="EMBL/GenBank/DDBJ databases">
        <authorList>
            <person name="de Groot N.N."/>
        </authorList>
    </citation>
    <scope>NUCLEOTIDE SEQUENCE [LARGE SCALE GENOMIC DNA]</scope>
    <source>
        <strain evidence="2 3">ATCC 35022</strain>
    </source>
</reference>
<evidence type="ECO:0000256" key="1">
    <source>
        <dbReference type="SAM" id="Phobius"/>
    </source>
</evidence>
<protein>
    <submittedName>
        <fullName evidence="2">Uncharacterized protein</fullName>
    </submittedName>
</protein>
<keyword evidence="1" id="KW-0472">Membrane</keyword>
<dbReference type="EMBL" id="FMXQ01000006">
    <property type="protein sequence ID" value="SDB41763.1"/>
    <property type="molecule type" value="Genomic_DNA"/>
</dbReference>
<proteinExistence type="predicted"/>
<organism evidence="2 3">
    <name type="scientific">Bauldia litoralis</name>
    <dbReference type="NCBI Taxonomy" id="665467"/>
    <lineage>
        <taxon>Bacteria</taxon>
        <taxon>Pseudomonadati</taxon>
        <taxon>Pseudomonadota</taxon>
        <taxon>Alphaproteobacteria</taxon>
        <taxon>Hyphomicrobiales</taxon>
        <taxon>Kaistiaceae</taxon>
        <taxon>Bauldia</taxon>
    </lineage>
</organism>
<keyword evidence="1" id="KW-1133">Transmembrane helix</keyword>
<dbReference type="Proteomes" id="UP000199071">
    <property type="component" value="Unassembled WGS sequence"/>
</dbReference>
<evidence type="ECO:0000313" key="3">
    <source>
        <dbReference type="Proteomes" id="UP000199071"/>
    </source>
</evidence>
<feature type="transmembrane region" description="Helical" evidence="1">
    <location>
        <begin position="7"/>
        <end position="26"/>
    </location>
</feature>
<name>A0A1G6D9C8_9HYPH</name>
<dbReference type="RefSeq" id="WP_175478474.1">
    <property type="nucleotide sequence ID" value="NZ_FMXQ01000006.1"/>
</dbReference>
<dbReference type="AlphaFoldDB" id="A0A1G6D9C8"/>
<evidence type="ECO:0000313" key="2">
    <source>
        <dbReference type="EMBL" id="SDB41763.1"/>
    </source>
</evidence>
<keyword evidence="3" id="KW-1185">Reference proteome</keyword>
<accession>A0A1G6D9C8</accession>